<gene>
    <name evidence="4" type="primary">LOC113732956</name>
</gene>
<dbReference type="AlphaFoldDB" id="A0A6P6WME4"/>
<dbReference type="Proteomes" id="UP001652660">
    <property type="component" value="Chromosome 2e"/>
</dbReference>
<reference evidence="3" key="1">
    <citation type="journal article" date="2025" name="Foods">
        <title>Unveiling the Microbial Signatures of Arabica Coffee Cherries: Insights into Ripeness Specific Diversity, Functional Traits, and Implications for Quality and Safety.</title>
        <authorList>
            <consortium name="RefSeq"/>
            <person name="Tenea G.N."/>
            <person name="Cifuentes V."/>
            <person name="Reyes P."/>
            <person name="Cevallos-Vallejos M."/>
        </authorList>
    </citation>
    <scope>NUCLEOTIDE SEQUENCE [LARGE SCALE GENOMIC DNA]</scope>
</reference>
<organism evidence="3 4">
    <name type="scientific">Coffea arabica</name>
    <name type="common">Arabian coffee</name>
    <dbReference type="NCBI Taxonomy" id="13443"/>
    <lineage>
        <taxon>Eukaryota</taxon>
        <taxon>Viridiplantae</taxon>
        <taxon>Streptophyta</taxon>
        <taxon>Embryophyta</taxon>
        <taxon>Tracheophyta</taxon>
        <taxon>Spermatophyta</taxon>
        <taxon>Magnoliopsida</taxon>
        <taxon>eudicotyledons</taxon>
        <taxon>Gunneridae</taxon>
        <taxon>Pentapetalae</taxon>
        <taxon>asterids</taxon>
        <taxon>lamiids</taxon>
        <taxon>Gentianales</taxon>
        <taxon>Rubiaceae</taxon>
        <taxon>Ixoroideae</taxon>
        <taxon>Gardenieae complex</taxon>
        <taxon>Bertiereae - Coffeeae clade</taxon>
        <taxon>Coffeeae</taxon>
        <taxon>Coffea</taxon>
    </lineage>
</organism>
<dbReference type="GeneID" id="113732956"/>
<feature type="domain" description="TRF2/HOY1 PH-like" evidence="2">
    <location>
        <begin position="125"/>
        <end position="243"/>
    </location>
</feature>
<dbReference type="RefSeq" id="XP_027114822.1">
    <property type="nucleotide sequence ID" value="XM_027259021.2"/>
</dbReference>
<name>A0A6P6WME4_COFAR</name>
<keyword evidence="3" id="KW-1185">Reference proteome</keyword>
<dbReference type="InterPro" id="IPR057939">
    <property type="entry name" value="TRF2_HOY1_PH"/>
</dbReference>
<dbReference type="OrthoDB" id="6159439at2759"/>
<evidence type="ECO:0000313" key="3">
    <source>
        <dbReference type="Proteomes" id="UP001652660"/>
    </source>
</evidence>
<evidence type="ECO:0000259" key="2">
    <source>
        <dbReference type="Pfam" id="PF24818"/>
    </source>
</evidence>
<feature type="compositionally biased region" description="Basic and acidic residues" evidence="1">
    <location>
        <begin position="98"/>
        <end position="111"/>
    </location>
</feature>
<evidence type="ECO:0000313" key="4">
    <source>
        <dbReference type="RefSeq" id="XP_027114822.1"/>
    </source>
</evidence>
<evidence type="ECO:0000256" key="1">
    <source>
        <dbReference type="SAM" id="MobiDB-lite"/>
    </source>
</evidence>
<protein>
    <recommendedName>
        <fullName evidence="2">TRF2/HOY1 PH-like domain-containing protein</fullName>
    </recommendedName>
</protein>
<feature type="region of interest" description="Disordered" evidence="1">
    <location>
        <begin position="86"/>
        <end position="119"/>
    </location>
</feature>
<reference evidence="4" key="2">
    <citation type="submission" date="2025-08" db="UniProtKB">
        <authorList>
            <consortium name="RefSeq"/>
        </authorList>
    </citation>
    <scope>IDENTIFICATION</scope>
    <source>
        <tissue evidence="4">Leaves</tissue>
    </source>
</reference>
<feature type="region of interest" description="Disordered" evidence="1">
    <location>
        <begin position="1"/>
        <end position="68"/>
    </location>
</feature>
<feature type="compositionally biased region" description="Polar residues" evidence="1">
    <location>
        <begin position="10"/>
        <end position="23"/>
    </location>
</feature>
<dbReference type="Pfam" id="PF24818">
    <property type="entry name" value="PH_TRF2_HOY1"/>
    <property type="match status" value="1"/>
</dbReference>
<dbReference type="PANTHER" id="PTHR33494:SF5">
    <property type="entry name" value="F10A16.6 PROTEIN"/>
    <property type="match status" value="1"/>
</dbReference>
<dbReference type="PANTHER" id="PTHR33494">
    <property type="entry name" value="OS02G0793800 PROTEIN"/>
    <property type="match status" value="1"/>
</dbReference>
<accession>A0A6P6WME4</accession>
<sequence length="504" mass="55922">MLVEDDNENGPFSSPEESYQNPPLFTYVDLGFGSPGESSSKRIKLSLPNQQQEEKIDTSEESGGLGLKLSKSPSLISLLEMKLSKRRQTKNASSKLACKYDSKKPTSKPDDIGSQSNAEKLKASNFQALSIKIGTWERHSMNEGHLVAKCYYAKRKLVWEVLEGALKSKIEILWSDIVGIRATIIDDQPGVLEVELQQPPTFFKETNPQPRKHTLWQQASDFTGGQAPICRRHRVKFAPGILDKHYEKLKQCDPRLQVLSRRPFPSQESLYFDDANNANGLSEFSLDFNGYGPQFLAGLMQLPSYSSHPSLPIHLRQAALPRLMDSNLPMSVNDLIMLENHRRALLSEANLAKLANQIHLPGGPAVTPVGCDFSSHLANAMALGELRRKSNEFSSVGLLNFNNIENHLLVDNAQMVSSSSSSDENSIVARVKSMYPFLDLEQIMQGNPTVSRGLIGYPESADGAWQEFDEAMATNTSNNSPCPYALAAYPMTEEFSTLALNQDI</sequence>
<proteinExistence type="predicted"/>